<dbReference type="InterPro" id="IPR036890">
    <property type="entry name" value="HATPase_C_sf"/>
</dbReference>
<evidence type="ECO:0000256" key="1">
    <source>
        <dbReference type="ARBA" id="ARBA00000085"/>
    </source>
</evidence>
<dbReference type="PANTHER" id="PTHR43711">
    <property type="entry name" value="TWO-COMPONENT HISTIDINE KINASE"/>
    <property type="match status" value="1"/>
</dbReference>
<evidence type="ECO:0000313" key="8">
    <source>
        <dbReference type="EMBL" id="CAJ36574.1"/>
    </source>
</evidence>
<keyword evidence="3" id="KW-0808">Transferase</keyword>
<dbReference type="Pfam" id="PF02518">
    <property type="entry name" value="HATPase_c"/>
    <property type="match status" value="1"/>
</dbReference>
<evidence type="ECO:0000256" key="4">
    <source>
        <dbReference type="ARBA" id="ARBA00022777"/>
    </source>
</evidence>
<dbReference type="SUPFAM" id="SSF55874">
    <property type="entry name" value="ATPase domain of HSP90 chaperone/DNA topoisomerase II/histidine kinase"/>
    <property type="match status" value="1"/>
</dbReference>
<dbReference type="InterPro" id="IPR013656">
    <property type="entry name" value="PAS_4"/>
</dbReference>
<dbReference type="InterPro" id="IPR035965">
    <property type="entry name" value="PAS-like_dom_sf"/>
</dbReference>
<proteinExistence type="predicted"/>
<protein>
    <recommendedName>
        <fullName evidence="2">histidine kinase</fullName>
        <ecNumber evidence="2">2.7.13.3</ecNumber>
    </recommendedName>
</protein>
<evidence type="ECO:0000259" key="7">
    <source>
        <dbReference type="PROSITE" id="PS50113"/>
    </source>
</evidence>
<dbReference type="InterPro" id="IPR005467">
    <property type="entry name" value="His_kinase_dom"/>
</dbReference>
<dbReference type="GeneID" id="5142993"/>
<evidence type="ECO:0000256" key="2">
    <source>
        <dbReference type="ARBA" id="ARBA00012438"/>
    </source>
</evidence>
<dbReference type="Gene3D" id="3.30.450.20">
    <property type="entry name" value="PAS domain"/>
    <property type="match status" value="1"/>
</dbReference>
<dbReference type="GO" id="GO:0004673">
    <property type="term" value="F:protein histidine kinase activity"/>
    <property type="evidence" value="ECO:0007669"/>
    <property type="project" value="UniProtKB-EC"/>
</dbReference>
<dbReference type="SMART" id="SM00387">
    <property type="entry name" value="HATPase_c"/>
    <property type="match status" value="1"/>
</dbReference>
<dbReference type="eggNOG" id="arCOG06192">
    <property type="taxonomic scope" value="Archaea"/>
</dbReference>
<dbReference type="PROSITE" id="PS50109">
    <property type="entry name" value="HIS_KIN"/>
    <property type="match status" value="1"/>
</dbReference>
<dbReference type="eggNOG" id="arCOG06516">
    <property type="taxonomic scope" value="Archaea"/>
</dbReference>
<reference evidence="8 9" key="1">
    <citation type="journal article" date="2006" name="Science">
        <title>Genome of rice cluster I archaea -- the key methane producers in the rice rhizosphere.</title>
        <authorList>
            <person name="Erkel C."/>
            <person name="Kube M."/>
            <person name="Reinhardt R."/>
            <person name="Liesack W."/>
        </authorList>
    </citation>
    <scope>NUCLEOTIDE SEQUENCE [LARGE SCALE GENOMIC DNA]</scope>
    <source>
        <strain evidence="9">DSM 22066 / NBRC 105507 / MRE50</strain>
    </source>
</reference>
<comment type="catalytic activity">
    <reaction evidence="1">
        <text>ATP + protein L-histidine = ADP + protein N-phospho-L-histidine.</text>
        <dbReference type="EC" id="2.7.13.3"/>
    </reaction>
</comment>
<keyword evidence="4 8" id="KW-0418">Kinase</keyword>
<sequence length="370" mass="40568">MDNNGSTDLQKGLGDSALLSGLDISLILGSIDDYVLYHGPDMKILWVNRAVELSESRTAGPVIGEYCWKVWHQKNTPCHGCPAIEALQTGEMRKALVMTSDGKEWLIQGYPVKGPNGAVSGVVTINRDLTEYIRSDEELLKAKLQAELYLDLMGHDINNMHQIALGYMELARCRYTGPDPGRNEFLDKSIEVLQRSSQLIQNVRKLQKLHKGELRTAAVDVPAVLAGVQGEFEAATGRRITLNLNGHQHCYARANELLHDVFANLVGNAVKYAGERAEIIVDMDVIEENGKRCCRVIVEDNGPGIPDEAKDAVFYRIGKSTSHGMGLGLYIVKSLVEGYGGKVSVGDRVIGDHTRGARFVVMLPAAVNES</sequence>
<dbReference type="PANTHER" id="PTHR43711:SF1">
    <property type="entry name" value="HISTIDINE KINASE 1"/>
    <property type="match status" value="1"/>
</dbReference>
<dbReference type="SUPFAM" id="SSF55785">
    <property type="entry name" value="PYP-like sensor domain (PAS domain)"/>
    <property type="match status" value="1"/>
</dbReference>
<dbReference type="EC" id="2.7.13.3" evidence="2"/>
<keyword evidence="5" id="KW-0902">Two-component regulatory system</keyword>
<dbReference type="InterPro" id="IPR000700">
    <property type="entry name" value="PAS-assoc_C"/>
</dbReference>
<dbReference type="InterPro" id="IPR004358">
    <property type="entry name" value="Sig_transdc_His_kin-like_C"/>
</dbReference>
<evidence type="ECO:0000313" key="9">
    <source>
        <dbReference type="Proteomes" id="UP000000663"/>
    </source>
</evidence>
<dbReference type="PROSITE" id="PS50113">
    <property type="entry name" value="PAC"/>
    <property type="match status" value="1"/>
</dbReference>
<dbReference type="GO" id="GO:0000160">
    <property type="term" value="P:phosphorelay signal transduction system"/>
    <property type="evidence" value="ECO:0007669"/>
    <property type="project" value="UniProtKB-KW"/>
</dbReference>
<dbReference type="InterPro" id="IPR050736">
    <property type="entry name" value="Sensor_HK_Regulatory"/>
</dbReference>
<evidence type="ECO:0000256" key="3">
    <source>
        <dbReference type="ARBA" id="ARBA00022679"/>
    </source>
</evidence>
<feature type="domain" description="PAC" evidence="7">
    <location>
        <begin position="88"/>
        <end position="141"/>
    </location>
</feature>
<organism evidence="8 9">
    <name type="scientific">Methanocella arvoryzae (strain DSM 22066 / NBRC 105507 / MRE50)</name>
    <dbReference type="NCBI Taxonomy" id="351160"/>
    <lineage>
        <taxon>Archaea</taxon>
        <taxon>Methanobacteriati</taxon>
        <taxon>Methanobacteriota</taxon>
        <taxon>Stenosarchaea group</taxon>
        <taxon>Methanomicrobia</taxon>
        <taxon>Methanocellales</taxon>
        <taxon>Methanocellaceae</taxon>
        <taxon>Methanocella</taxon>
    </lineage>
</organism>
<dbReference type="EMBL" id="AM114193">
    <property type="protein sequence ID" value="CAJ36574.1"/>
    <property type="molecule type" value="Genomic_DNA"/>
</dbReference>
<dbReference type="OrthoDB" id="125498at2157"/>
<dbReference type="InterPro" id="IPR003594">
    <property type="entry name" value="HATPase_dom"/>
</dbReference>
<dbReference type="KEGG" id="rci:RCIX1277"/>
<name>Q0W4W9_METAR</name>
<feature type="domain" description="Histidine kinase" evidence="6">
    <location>
        <begin position="152"/>
        <end position="367"/>
    </location>
</feature>
<dbReference type="Pfam" id="PF08448">
    <property type="entry name" value="PAS_4"/>
    <property type="match status" value="1"/>
</dbReference>
<dbReference type="AlphaFoldDB" id="Q0W4W9"/>
<evidence type="ECO:0000256" key="5">
    <source>
        <dbReference type="ARBA" id="ARBA00023012"/>
    </source>
</evidence>
<dbReference type="Proteomes" id="UP000000663">
    <property type="component" value="Chromosome"/>
</dbReference>
<dbReference type="CDD" id="cd00075">
    <property type="entry name" value="HATPase"/>
    <property type="match status" value="1"/>
</dbReference>
<dbReference type="Gene3D" id="3.30.565.10">
    <property type="entry name" value="Histidine kinase-like ATPase, C-terminal domain"/>
    <property type="match status" value="1"/>
</dbReference>
<accession>Q0W4W9</accession>
<keyword evidence="9" id="KW-1185">Reference proteome</keyword>
<evidence type="ECO:0000259" key="6">
    <source>
        <dbReference type="PROSITE" id="PS50109"/>
    </source>
</evidence>
<dbReference type="PRINTS" id="PR00344">
    <property type="entry name" value="BCTRLSENSOR"/>
</dbReference>
<dbReference type="STRING" id="351160.RCIX1277"/>
<dbReference type="RefSeq" id="WP_012035971.1">
    <property type="nucleotide sequence ID" value="NC_009464.1"/>
</dbReference>
<gene>
    <name evidence="8" type="ORF">RCIX1277</name>
</gene>